<dbReference type="AlphaFoldDB" id="A0AAE3XRG1"/>
<proteinExistence type="predicted"/>
<evidence type="ECO:0000313" key="2">
    <source>
        <dbReference type="Proteomes" id="UP001185092"/>
    </source>
</evidence>
<keyword evidence="2" id="KW-1185">Reference proteome</keyword>
<name>A0AAE3XRG1_9BACT</name>
<evidence type="ECO:0000313" key="1">
    <source>
        <dbReference type="EMBL" id="MDR6240541.1"/>
    </source>
</evidence>
<comment type="caution">
    <text evidence="1">The sequence shown here is derived from an EMBL/GenBank/DDBJ whole genome shotgun (WGS) entry which is preliminary data.</text>
</comment>
<accession>A0AAE3XRG1</accession>
<protein>
    <submittedName>
        <fullName evidence="1">Uncharacterized membrane protein YoaK (UPF0700 family)</fullName>
    </submittedName>
</protein>
<reference evidence="1" key="1">
    <citation type="submission" date="2023-07" db="EMBL/GenBank/DDBJ databases">
        <title>Genomic Encyclopedia of Type Strains, Phase IV (KMG-IV): sequencing the most valuable type-strain genomes for metagenomic binning, comparative biology and taxonomic classification.</title>
        <authorList>
            <person name="Goeker M."/>
        </authorList>
    </citation>
    <scope>NUCLEOTIDE SEQUENCE</scope>
    <source>
        <strain evidence="1">DSM 26174</strain>
    </source>
</reference>
<dbReference type="EMBL" id="JAVDQD010000005">
    <property type="protein sequence ID" value="MDR6240541.1"/>
    <property type="molecule type" value="Genomic_DNA"/>
</dbReference>
<organism evidence="1 2">
    <name type="scientific">Aureibacter tunicatorum</name>
    <dbReference type="NCBI Taxonomy" id="866807"/>
    <lineage>
        <taxon>Bacteria</taxon>
        <taxon>Pseudomonadati</taxon>
        <taxon>Bacteroidota</taxon>
        <taxon>Cytophagia</taxon>
        <taxon>Cytophagales</taxon>
        <taxon>Persicobacteraceae</taxon>
        <taxon>Aureibacter</taxon>
    </lineage>
</organism>
<sequence>MPIESTLNSKSVSNYTFMQISFNISIVPQNSSFNFKNSGIHVAKTYTIGELDEFSNEFLKKLD</sequence>
<gene>
    <name evidence="1" type="ORF">HNQ88_003617</name>
</gene>
<dbReference type="Proteomes" id="UP001185092">
    <property type="component" value="Unassembled WGS sequence"/>
</dbReference>